<protein>
    <submittedName>
        <fullName evidence="2">Uncharacterized protein</fullName>
    </submittedName>
</protein>
<reference evidence="2 3" key="1">
    <citation type="submission" date="2016-10" db="EMBL/GenBank/DDBJ databases">
        <authorList>
            <person name="de Groot N.N."/>
        </authorList>
    </citation>
    <scope>NUCLEOTIDE SEQUENCE [LARGE SCALE GENOMIC DNA]</scope>
    <source>
        <strain evidence="2 3">DSM 43067</strain>
    </source>
</reference>
<dbReference type="InParanoid" id="A0A1I5JZF7"/>
<dbReference type="STRING" id="1993.SAMN04489713_109269"/>
<dbReference type="Proteomes" id="UP000183413">
    <property type="component" value="Unassembled WGS sequence"/>
</dbReference>
<name>A0A1I5JZF7_9ACTN</name>
<dbReference type="EMBL" id="FOVH01000009">
    <property type="protein sequence ID" value="SFO78137.1"/>
    <property type="molecule type" value="Genomic_DNA"/>
</dbReference>
<organism evidence="2 3">
    <name type="scientific">Actinomadura madurae</name>
    <dbReference type="NCBI Taxonomy" id="1993"/>
    <lineage>
        <taxon>Bacteria</taxon>
        <taxon>Bacillati</taxon>
        <taxon>Actinomycetota</taxon>
        <taxon>Actinomycetes</taxon>
        <taxon>Streptosporangiales</taxon>
        <taxon>Thermomonosporaceae</taxon>
        <taxon>Actinomadura</taxon>
    </lineage>
</organism>
<evidence type="ECO:0000256" key="1">
    <source>
        <dbReference type="SAM" id="MobiDB-lite"/>
    </source>
</evidence>
<keyword evidence="3" id="KW-1185">Reference proteome</keyword>
<evidence type="ECO:0000313" key="2">
    <source>
        <dbReference type="EMBL" id="SFO78137.1"/>
    </source>
</evidence>
<evidence type="ECO:0000313" key="3">
    <source>
        <dbReference type="Proteomes" id="UP000183413"/>
    </source>
</evidence>
<accession>A0A1I5JZF7</accession>
<proteinExistence type="predicted"/>
<sequence length="35" mass="4153">MNTVFHKNWQYIFSDPSPTGDHSHLPWRGGRLTLR</sequence>
<feature type="region of interest" description="Disordered" evidence="1">
    <location>
        <begin position="15"/>
        <end position="35"/>
    </location>
</feature>
<gene>
    <name evidence="2" type="ORF">SAMN04489713_109269</name>
</gene>
<dbReference type="AlphaFoldDB" id="A0A1I5JZF7"/>